<dbReference type="InterPro" id="IPR052166">
    <property type="entry name" value="Diverse_Acyl-CoA_DH"/>
</dbReference>
<organism evidence="15 16">
    <name type="scientific">Endozoicomonas numazuensis</name>
    <dbReference type="NCBI Taxonomy" id="1137799"/>
    <lineage>
        <taxon>Bacteria</taxon>
        <taxon>Pseudomonadati</taxon>
        <taxon>Pseudomonadota</taxon>
        <taxon>Gammaproteobacteria</taxon>
        <taxon>Oceanospirillales</taxon>
        <taxon>Endozoicomonadaceae</taxon>
        <taxon>Endozoicomonas</taxon>
    </lineage>
</organism>
<evidence type="ECO:0000259" key="11">
    <source>
        <dbReference type="Pfam" id="PF00441"/>
    </source>
</evidence>
<feature type="domain" description="Acetyl-CoA dehydrogenase-like C-terminal" evidence="14">
    <location>
        <begin position="467"/>
        <end position="590"/>
    </location>
</feature>
<dbReference type="EMBL" id="JOKH01000001">
    <property type="protein sequence ID" value="KEQ19616.1"/>
    <property type="molecule type" value="Genomic_DNA"/>
</dbReference>
<dbReference type="Pfam" id="PF12806">
    <property type="entry name" value="Acyl-CoA_dh_C"/>
    <property type="match status" value="1"/>
</dbReference>
<evidence type="ECO:0000256" key="10">
    <source>
        <dbReference type="RuleBase" id="RU362125"/>
    </source>
</evidence>
<evidence type="ECO:0000259" key="13">
    <source>
        <dbReference type="Pfam" id="PF02771"/>
    </source>
</evidence>
<feature type="domain" description="Acyl-CoA oxidase/dehydrogenase middle" evidence="12">
    <location>
        <begin position="162"/>
        <end position="271"/>
    </location>
</feature>
<dbReference type="SUPFAM" id="SSF56645">
    <property type="entry name" value="Acyl-CoA dehydrogenase NM domain-like"/>
    <property type="match status" value="1"/>
</dbReference>
<dbReference type="EC" id="1.3.99.41" evidence="8"/>
<comment type="caution">
    <text evidence="15">The sequence shown here is derived from an EMBL/GenBank/DDBJ whole genome shotgun (WGS) entry which is preliminary data.</text>
</comment>
<dbReference type="Gene3D" id="2.40.110.10">
    <property type="entry name" value="Butyryl-CoA Dehydrogenase, subunit A, domain 2"/>
    <property type="match status" value="1"/>
</dbReference>
<comment type="function">
    <text evidence="7">Involved in the assimilation of dimethylsulphoniopropionate (DMSP), an important compound in the fixation of carbon in marine phytoplankton, by mediating the conversion of 3-(methylthio)propanoyl-CoA (MMPA-CoA) to 3-(methylthio)acryloyl-CoA (MTA-CoA).</text>
</comment>
<evidence type="ECO:0000256" key="6">
    <source>
        <dbReference type="ARBA" id="ARBA00051388"/>
    </source>
</evidence>
<dbReference type="AlphaFoldDB" id="A0A081NME3"/>
<dbReference type="GO" id="GO:0050660">
    <property type="term" value="F:flavin adenine dinucleotide binding"/>
    <property type="evidence" value="ECO:0007669"/>
    <property type="project" value="InterPro"/>
</dbReference>
<comment type="similarity">
    <text evidence="2 10">Belongs to the acyl-CoA dehydrogenase family.</text>
</comment>
<dbReference type="Proteomes" id="UP000028073">
    <property type="component" value="Unassembled WGS sequence"/>
</dbReference>
<feature type="domain" description="Acyl-CoA dehydrogenase/oxidase N-terminal" evidence="13">
    <location>
        <begin position="41"/>
        <end position="158"/>
    </location>
</feature>
<dbReference type="InterPro" id="IPR006091">
    <property type="entry name" value="Acyl-CoA_Oxase/DH_mid-dom"/>
</dbReference>
<proteinExistence type="inferred from homology"/>
<dbReference type="STRING" id="1137799.GZ78_06890"/>
<dbReference type="Pfam" id="PF00441">
    <property type="entry name" value="Acyl-CoA_dh_1"/>
    <property type="match status" value="1"/>
</dbReference>
<dbReference type="OrthoDB" id="9807883at2"/>
<dbReference type="InterPro" id="IPR009100">
    <property type="entry name" value="AcylCoA_DH/oxidase_NM_dom_sf"/>
</dbReference>
<evidence type="ECO:0000256" key="3">
    <source>
        <dbReference type="ARBA" id="ARBA00022630"/>
    </source>
</evidence>
<evidence type="ECO:0000256" key="7">
    <source>
        <dbReference type="ARBA" id="ARBA00058683"/>
    </source>
</evidence>
<dbReference type="InterPro" id="IPR036250">
    <property type="entry name" value="AcylCo_DH-like_C"/>
</dbReference>
<keyword evidence="3 10" id="KW-0285">Flavoprotein</keyword>
<reference evidence="15 16" key="1">
    <citation type="submission" date="2014-06" db="EMBL/GenBank/DDBJ databases">
        <title>Whole Genome Sequences of Three Symbiotic Endozoicomonas Bacteria.</title>
        <authorList>
            <person name="Neave M.J."/>
            <person name="Apprill A."/>
            <person name="Voolstra C.R."/>
        </authorList>
    </citation>
    <scope>NUCLEOTIDE SEQUENCE [LARGE SCALE GENOMIC DNA]</scope>
    <source>
        <strain evidence="15 16">DSM 25634</strain>
    </source>
</reference>
<dbReference type="InterPro" id="IPR046373">
    <property type="entry name" value="Acyl-CoA_Oxase/DH_mid-dom_sf"/>
</dbReference>
<evidence type="ECO:0000256" key="5">
    <source>
        <dbReference type="ARBA" id="ARBA00023002"/>
    </source>
</evidence>
<dbReference type="RefSeq" id="WP_034833543.1">
    <property type="nucleotide sequence ID" value="NZ_JOKH01000001.1"/>
</dbReference>
<dbReference type="FunFam" id="2.40.110.10:FF:000031">
    <property type="entry name" value="Acyl-CoA dehydrogenase, putative"/>
    <property type="match status" value="1"/>
</dbReference>
<evidence type="ECO:0000259" key="12">
    <source>
        <dbReference type="Pfam" id="PF02770"/>
    </source>
</evidence>
<dbReference type="InterPro" id="IPR009075">
    <property type="entry name" value="AcylCo_DH/oxidase_C"/>
</dbReference>
<dbReference type="eggNOG" id="COG1960">
    <property type="taxonomic scope" value="Bacteria"/>
</dbReference>
<evidence type="ECO:0000313" key="15">
    <source>
        <dbReference type="EMBL" id="KEQ19616.1"/>
    </source>
</evidence>
<protein>
    <recommendedName>
        <fullName evidence="9">3-methylmercaptopropionyl-CoA dehydrogenase</fullName>
        <ecNumber evidence="8">1.3.99.41</ecNumber>
    </recommendedName>
</protein>
<evidence type="ECO:0000256" key="4">
    <source>
        <dbReference type="ARBA" id="ARBA00022827"/>
    </source>
</evidence>
<dbReference type="InterPro" id="IPR025878">
    <property type="entry name" value="Acyl-CoA_dh-like_C_dom"/>
</dbReference>
<dbReference type="PANTHER" id="PTHR42803">
    <property type="entry name" value="ACYL-COA DEHYDROGENASE"/>
    <property type="match status" value="1"/>
</dbReference>
<feature type="domain" description="Acyl-CoA dehydrogenase/oxidase C-terminal" evidence="11">
    <location>
        <begin position="282"/>
        <end position="449"/>
    </location>
</feature>
<name>A0A081NME3_9GAMM</name>
<dbReference type="GO" id="GO:0016627">
    <property type="term" value="F:oxidoreductase activity, acting on the CH-CH group of donors"/>
    <property type="evidence" value="ECO:0007669"/>
    <property type="project" value="InterPro"/>
</dbReference>
<evidence type="ECO:0000259" key="14">
    <source>
        <dbReference type="Pfam" id="PF12806"/>
    </source>
</evidence>
<keyword evidence="4 10" id="KW-0274">FAD</keyword>
<evidence type="ECO:0000256" key="9">
    <source>
        <dbReference type="ARBA" id="ARBA00069043"/>
    </source>
</evidence>
<dbReference type="Pfam" id="PF02770">
    <property type="entry name" value="Acyl-CoA_dh_M"/>
    <property type="match status" value="1"/>
</dbReference>
<keyword evidence="16" id="KW-1185">Reference proteome</keyword>
<dbReference type="InterPro" id="IPR037069">
    <property type="entry name" value="AcylCoA_DH/ox_N_sf"/>
</dbReference>
<dbReference type="InterPro" id="IPR013786">
    <property type="entry name" value="AcylCoA_DH/ox_N"/>
</dbReference>
<dbReference type="Gene3D" id="1.20.140.10">
    <property type="entry name" value="Butyryl-CoA Dehydrogenase, subunit A, domain 3"/>
    <property type="match status" value="1"/>
</dbReference>
<keyword evidence="5 10" id="KW-0560">Oxidoreductase</keyword>
<gene>
    <name evidence="15" type="ORF">GZ78_06890</name>
</gene>
<dbReference type="PANTHER" id="PTHR42803:SF1">
    <property type="entry name" value="BROAD-SPECIFICITY LINEAR ACYL-COA DEHYDROGENASE FADE5"/>
    <property type="match status" value="1"/>
</dbReference>
<comment type="cofactor">
    <cofactor evidence="1 10">
        <name>FAD</name>
        <dbReference type="ChEBI" id="CHEBI:57692"/>
    </cofactor>
</comment>
<evidence type="ECO:0000256" key="2">
    <source>
        <dbReference type="ARBA" id="ARBA00009347"/>
    </source>
</evidence>
<dbReference type="Gene3D" id="1.10.540.10">
    <property type="entry name" value="Acyl-CoA dehydrogenase/oxidase, N-terminal domain"/>
    <property type="match status" value="1"/>
</dbReference>
<evidence type="ECO:0000256" key="8">
    <source>
        <dbReference type="ARBA" id="ARBA00066694"/>
    </source>
</evidence>
<accession>A0A081NME3</accession>
<evidence type="ECO:0000313" key="16">
    <source>
        <dbReference type="Proteomes" id="UP000028073"/>
    </source>
</evidence>
<dbReference type="Pfam" id="PF02771">
    <property type="entry name" value="Acyl-CoA_dh_N"/>
    <property type="match status" value="1"/>
</dbReference>
<sequence>MPEYKAPLRDIQFVLNDLLNSEQHYAGLEGCEQVSPDVLNAIVEEGARFAENTLHPLQKVGDEEGCQFEDGQVTTPTGFKEAFKLWGEGGWQALGVPEKDGGQGLPNSVGACISELAGSANWAFNMYTGLALAPVTCLLNGGTEEQKQRYLPKILTGESAGAMCLTEAHCGSDVGLLRTKAKPNGDGTYTLSGTKIFISGGEQDLTDNIVHAILARVEGAPEGTKGVSLFIAPKYWIEEDGSKGDFNHITCGSIEKKMGLKGSATCVMNYDGARAVLLGEEGRGLDIMFKLMNSARLGTALQGLSMSEASLQGSITYARERLQMRSLTGPKNPDGAADPIIVHPDVRRMLMTQKAFTEGSRAFVYWLAQLVDHENYGNEEQKKEAEDLLGMLTPIAKAFCTEVSQEVTNLGMQVLGGHGYISEHGMEQIVRDGRISTIYEGTTGIQALDLLGRKVMGSQGALLASVTKRIHKYCKANSDNESLQAFIEPMQALNKEWGEITMHVGEKTMSNPDELGAASVDYLMYSGYVILGYLWMQMANVAQREIAEGSTDPLYKSKVATAQFYFDRLLPRAQAHKAAIMAGAESTMSLTEEEFVFV</sequence>
<evidence type="ECO:0000256" key="1">
    <source>
        <dbReference type="ARBA" id="ARBA00001974"/>
    </source>
</evidence>
<comment type="catalytic activity">
    <reaction evidence="6">
        <text>3-(methylsulfanyl)propanoyl-CoA + oxidized [electron-transfer flavoprotein] + H(+) = 3-(methylsulfanyl)acryloyl-CoA + reduced [electron-transfer flavoprotein]</text>
        <dbReference type="Rhea" id="RHEA:52612"/>
        <dbReference type="Rhea" id="RHEA-COMP:10685"/>
        <dbReference type="Rhea" id="RHEA-COMP:10686"/>
        <dbReference type="ChEBI" id="CHEBI:15378"/>
        <dbReference type="ChEBI" id="CHEBI:57692"/>
        <dbReference type="ChEBI" id="CHEBI:58307"/>
        <dbReference type="ChEBI" id="CHEBI:82815"/>
        <dbReference type="ChEBI" id="CHEBI:84994"/>
        <dbReference type="EC" id="1.3.99.41"/>
    </reaction>
    <physiologicalReaction direction="left-to-right" evidence="6">
        <dbReference type="Rhea" id="RHEA:52613"/>
    </physiologicalReaction>
</comment>
<dbReference type="SUPFAM" id="SSF47203">
    <property type="entry name" value="Acyl-CoA dehydrogenase C-terminal domain-like"/>
    <property type="match status" value="1"/>
</dbReference>